<evidence type="ECO:0000313" key="2">
    <source>
        <dbReference type="EMBL" id="PUV26698.1"/>
    </source>
</evidence>
<evidence type="ECO:0000313" key="3">
    <source>
        <dbReference type="Proteomes" id="UP000244336"/>
    </source>
</evidence>
<dbReference type="AlphaFoldDB" id="A0A2T7A9R5"/>
<dbReference type="Gramene" id="PUV26698">
    <property type="protein sequence ID" value="PUV26698"/>
    <property type="gene ID" value="GQ55_J001200"/>
</dbReference>
<dbReference type="Proteomes" id="UP000244336">
    <property type="component" value="Unassembled WGS sequence"/>
</dbReference>
<dbReference type="EMBL" id="KZ793514">
    <property type="protein sequence ID" value="PUV26698.1"/>
    <property type="molecule type" value="Genomic_DNA"/>
</dbReference>
<keyword evidence="1" id="KW-1133">Transmembrane helix</keyword>
<keyword evidence="3" id="KW-1185">Reference proteome</keyword>
<sequence length="116" mass="12633">MNSWRNFNATCNTLPSISELSPLLIATSISISFACTCLLIKLTIDNISYQIIIATVNSKSPSSLFAKNLALLNIVVLLSVSDTSSKASILHLEPYSLYTVNTTLQTSSCQWLESQS</sequence>
<gene>
    <name evidence="2" type="ORF">GQ55_J001200</name>
</gene>
<feature type="transmembrane region" description="Helical" evidence="1">
    <location>
        <begin position="20"/>
        <end position="40"/>
    </location>
</feature>
<protein>
    <submittedName>
        <fullName evidence="2">Uncharacterized protein</fullName>
    </submittedName>
</protein>
<dbReference type="PROSITE" id="PS51257">
    <property type="entry name" value="PROKAR_LIPOPROTEIN"/>
    <property type="match status" value="1"/>
</dbReference>
<accession>A0A2T7A9R5</accession>
<keyword evidence="1" id="KW-0812">Transmembrane</keyword>
<evidence type="ECO:0000256" key="1">
    <source>
        <dbReference type="SAM" id="Phobius"/>
    </source>
</evidence>
<organism evidence="2 3">
    <name type="scientific">Panicum hallii var. hallii</name>
    <dbReference type="NCBI Taxonomy" id="1504633"/>
    <lineage>
        <taxon>Eukaryota</taxon>
        <taxon>Viridiplantae</taxon>
        <taxon>Streptophyta</taxon>
        <taxon>Embryophyta</taxon>
        <taxon>Tracheophyta</taxon>
        <taxon>Spermatophyta</taxon>
        <taxon>Magnoliopsida</taxon>
        <taxon>Liliopsida</taxon>
        <taxon>Poales</taxon>
        <taxon>Poaceae</taxon>
        <taxon>PACMAD clade</taxon>
        <taxon>Panicoideae</taxon>
        <taxon>Panicodae</taxon>
        <taxon>Paniceae</taxon>
        <taxon>Panicinae</taxon>
        <taxon>Panicum</taxon>
        <taxon>Panicum sect. Panicum</taxon>
    </lineage>
</organism>
<keyword evidence="1" id="KW-0472">Membrane</keyword>
<proteinExistence type="predicted"/>
<name>A0A2T7A9R5_9POAL</name>
<reference evidence="2 3" key="1">
    <citation type="submission" date="2018-04" db="EMBL/GenBank/DDBJ databases">
        <title>WGS assembly of Panicum hallii var. hallii HAL2.</title>
        <authorList>
            <person name="Lovell J."/>
            <person name="Jenkins J."/>
            <person name="Lowry D."/>
            <person name="Mamidi S."/>
            <person name="Sreedasyam A."/>
            <person name="Weng X."/>
            <person name="Barry K."/>
            <person name="Bonette J."/>
            <person name="Campitelli B."/>
            <person name="Daum C."/>
            <person name="Gordon S."/>
            <person name="Gould B."/>
            <person name="Lipzen A."/>
            <person name="MacQueen A."/>
            <person name="Palacio-Mejia J."/>
            <person name="Plott C."/>
            <person name="Shakirov E."/>
            <person name="Shu S."/>
            <person name="Yoshinaga Y."/>
            <person name="Zane M."/>
            <person name="Rokhsar D."/>
            <person name="Grimwood J."/>
            <person name="Schmutz J."/>
            <person name="Juenger T."/>
        </authorList>
    </citation>
    <scope>NUCLEOTIDE SEQUENCE [LARGE SCALE GENOMIC DNA]</scope>
    <source>
        <strain evidence="3">cv. HAL2</strain>
    </source>
</reference>